<evidence type="ECO:0000313" key="4">
    <source>
        <dbReference type="EMBL" id="KRS12449.1"/>
    </source>
</evidence>
<dbReference type="PATRIC" id="fig|1641875.4.peg.274"/>
<keyword evidence="5" id="KW-1185">Reference proteome</keyword>
<reference evidence="4 5" key="1">
    <citation type="submission" date="2015-04" db="EMBL/GenBank/DDBJ databases">
        <title>The draft genome sequence of Roseovarius sp.R12b.</title>
        <authorList>
            <person name="Li G."/>
            <person name="Lai Q."/>
            <person name="Shao Z."/>
            <person name="Yan P."/>
        </authorList>
    </citation>
    <scope>NUCLEOTIDE SEQUENCE [LARGE SCALE GENOMIC DNA]</scope>
    <source>
        <strain evidence="4 5">R12B</strain>
    </source>
</reference>
<sequence length="277" mass="31613">MKRSIVWLASYPKSGNTWMRIFLANYLSDAQKPLHINQIQQFGFGDSKPEQYRAAAGRPVDFSSPEATLHLRDRVLQRIVANNADVNFVKTHNCRNIAFGTELIPPRFTRQAIYILRNPLDLLLSYARHYGMSHAETAEAIGRADNANAPDATTTWQFLGSWSDHVKDWTQGGAFPVLALRYEDLLDDPQTHFAKTLDFMGVPVVPERLDRAIRFASFDELKKQEDAGGFSEKSPNADRFFAKGQAGQWKDELDPALVTKVRREHKRMMKKYGYYSV</sequence>
<comment type="caution">
    <text evidence="4">The sequence shown here is derived from an EMBL/GenBank/DDBJ whole genome shotgun (WGS) entry which is preliminary data.</text>
</comment>
<accession>A0A0T5NUB0</accession>
<evidence type="ECO:0000256" key="2">
    <source>
        <dbReference type="ARBA" id="ARBA00022679"/>
    </source>
</evidence>
<dbReference type="PANTHER" id="PTHR11783">
    <property type="entry name" value="SULFOTRANSFERASE SULT"/>
    <property type="match status" value="1"/>
</dbReference>
<evidence type="ECO:0000313" key="5">
    <source>
        <dbReference type="Proteomes" id="UP000051295"/>
    </source>
</evidence>
<dbReference type="RefSeq" id="WP_057793738.1">
    <property type="nucleotide sequence ID" value="NZ_LAXJ01000010.1"/>
</dbReference>
<dbReference type="STRING" id="1641875.XM53_12405"/>
<evidence type="ECO:0000259" key="3">
    <source>
        <dbReference type="Pfam" id="PF00685"/>
    </source>
</evidence>
<dbReference type="GO" id="GO:0008146">
    <property type="term" value="F:sulfotransferase activity"/>
    <property type="evidence" value="ECO:0007669"/>
    <property type="project" value="InterPro"/>
</dbReference>
<dbReference type="Pfam" id="PF00685">
    <property type="entry name" value="Sulfotransfer_1"/>
    <property type="match status" value="1"/>
</dbReference>
<dbReference type="EMBL" id="LAXJ01000010">
    <property type="protein sequence ID" value="KRS12449.1"/>
    <property type="molecule type" value="Genomic_DNA"/>
</dbReference>
<dbReference type="AlphaFoldDB" id="A0A0T5NUB0"/>
<dbReference type="Gene3D" id="3.40.50.300">
    <property type="entry name" value="P-loop containing nucleotide triphosphate hydrolases"/>
    <property type="match status" value="1"/>
</dbReference>
<dbReference type="InterPro" id="IPR027417">
    <property type="entry name" value="P-loop_NTPase"/>
</dbReference>
<feature type="domain" description="Sulfotransferase" evidence="3">
    <location>
        <begin position="6"/>
        <end position="272"/>
    </location>
</feature>
<dbReference type="OrthoDB" id="9804504at2"/>
<comment type="similarity">
    <text evidence="1">Belongs to the sulfotransferase 1 family.</text>
</comment>
<dbReference type="Proteomes" id="UP000051295">
    <property type="component" value="Unassembled WGS sequence"/>
</dbReference>
<name>A0A0T5NUB0_9RHOB</name>
<keyword evidence="2 4" id="KW-0808">Transferase</keyword>
<protein>
    <submittedName>
        <fullName evidence="4">Sulfotransferase</fullName>
    </submittedName>
</protein>
<proteinExistence type="inferred from homology"/>
<dbReference type="SUPFAM" id="SSF52540">
    <property type="entry name" value="P-loop containing nucleoside triphosphate hydrolases"/>
    <property type="match status" value="1"/>
</dbReference>
<dbReference type="InterPro" id="IPR000863">
    <property type="entry name" value="Sulfotransferase_dom"/>
</dbReference>
<gene>
    <name evidence="4" type="ORF">XM53_12405</name>
</gene>
<evidence type="ECO:0000256" key="1">
    <source>
        <dbReference type="ARBA" id="ARBA00005771"/>
    </source>
</evidence>
<organism evidence="4 5">
    <name type="scientific">Roseovarius atlanticus</name>
    <dbReference type="NCBI Taxonomy" id="1641875"/>
    <lineage>
        <taxon>Bacteria</taxon>
        <taxon>Pseudomonadati</taxon>
        <taxon>Pseudomonadota</taxon>
        <taxon>Alphaproteobacteria</taxon>
        <taxon>Rhodobacterales</taxon>
        <taxon>Roseobacteraceae</taxon>
        <taxon>Roseovarius</taxon>
    </lineage>
</organism>